<keyword evidence="10" id="KW-1185">Reference proteome</keyword>
<evidence type="ECO:0000256" key="2">
    <source>
        <dbReference type="ARBA" id="ARBA00022670"/>
    </source>
</evidence>
<evidence type="ECO:0000259" key="8">
    <source>
        <dbReference type="PROSITE" id="PS51767"/>
    </source>
</evidence>
<dbReference type="Proteomes" id="UP000194127">
    <property type="component" value="Unassembled WGS sequence"/>
</dbReference>
<keyword evidence="2 6" id="KW-0645">Protease</keyword>
<feature type="non-terminal residue" evidence="9">
    <location>
        <position position="1"/>
    </location>
</feature>
<dbReference type="OrthoDB" id="771136at2759"/>
<evidence type="ECO:0000313" key="10">
    <source>
        <dbReference type="Proteomes" id="UP000194127"/>
    </source>
</evidence>
<accession>A0A1X6NBM0</accession>
<dbReference type="GO" id="GO:0004190">
    <property type="term" value="F:aspartic-type endopeptidase activity"/>
    <property type="evidence" value="ECO:0007669"/>
    <property type="project" value="UniProtKB-KW"/>
</dbReference>
<evidence type="ECO:0000256" key="5">
    <source>
        <dbReference type="PIRSR" id="PIRSR601461-1"/>
    </source>
</evidence>
<dbReference type="PROSITE" id="PS51767">
    <property type="entry name" value="PEPTIDASE_A1"/>
    <property type="match status" value="1"/>
</dbReference>
<evidence type="ECO:0000256" key="4">
    <source>
        <dbReference type="ARBA" id="ARBA00022801"/>
    </source>
</evidence>
<keyword evidence="4 6" id="KW-0378">Hydrolase</keyword>
<name>A0A1X6NBM0_9APHY</name>
<feature type="active site" evidence="5">
    <location>
        <position position="294"/>
    </location>
</feature>
<gene>
    <name evidence="9" type="ORF">POSPLADRAFT_1093588</name>
</gene>
<dbReference type="PRINTS" id="PR00792">
    <property type="entry name" value="PEPSIN"/>
</dbReference>
<dbReference type="RefSeq" id="XP_024342831.1">
    <property type="nucleotide sequence ID" value="XM_024483110.1"/>
</dbReference>
<dbReference type="PROSITE" id="PS00141">
    <property type="entry name" value="ASP_PROTEASE"/>
    <property type="match status" value="1"/>
</dbReference>
<dbReference type="GeneID" id="36328059"/>
<dbReference type="SUPFAM" id="SSF50630">
    <property type="entry name" value="Acid proteases"/>
    <property type="match status" value="1"/>
</dbReference>
<keyword evidence="3 6" id="KW-0064">Aspartyl protease</keyword>
<dbReference type="InterPro" id="IPR001461">
    <property type="entry name" value="Aspartic_peptidase_A1"/>
</dbReference>
<keyword evidence="7" id="KW-0732">Signal</keyword>
<feature type="active site" evidence="5">
    <location>
        <position position="98"/>
    </location>
</feature>
<dbReference type="Pfam" id="PF00026">
    <property type="entry name" value="Asp"/>
    <property type="match status" value="1"/>
</dbReference>
<dbReference type="AlphaFoldDB" id="A0A1X6NBM0"/>
<dbReference type="GO" id="GO:0006508">
    <property type="term" value="P:proteolysis"/>
    <property type="evidence" value="ECO:0007669"/>
    <property type="project" value="UniProtKB-KW"/>
</dbReference>
<dbReference type="Gene3D" id="2.40.70.10">
    <property type="entry name" value="Acid Proteases"/>
    <property type="match status" value="2"/>
</dbReference>
<dbReference type="EMBL" id="KZ110592">
    <property type="protein sequence ID" value="OSX66037.1"/>
    <property type="molecule type" value="Genomic_DNA"/>
</dbReference>
<feature type="chain" id="PRO_5010875323" description="Peptidase A1 domain-containing protein" evidence="7">
    <location>
        <begin position="19"/>
        <end position="414"/>
    </location>
</feature>
<evidence type="ECO:0000313" key="9">
    <source>
        <dbReference type="EMBL" id="OSX66037.1"/>
    </source>
</evidence>
<dbReference type="FunFam" id="2.40.70.10:FF:000115">
    <property type="entry name" value="Lysosomal aspartic protease"/>
    <property type="match status" value="1"/>
</dbReference>
<evidence type="ECO:0000256" key="3">
    <source>
        <dbReference type="ARBA" id="ARBA00022750"/>
    </source>
</evidence>
<evidence type="ECO:0000256" key="1">
    <source>
        <dbReference type="ARBA" id="ARBA00007447"/>
    </source>
</evidence>
<organism evidence="9 10">
    <name type="scientific">Postia placenta MAD-698-R-SB12</name>
    <dbReference type="NCBI Taxonomy" id="670580"/>
    <lineage>
        <taxon>Eukaryota</taxon>
        <taxon>Fungi</taxon>
        <taxon>Dikarya</taxon>
        <taxon>Basidiomycota</taxon>
        <taxon>Agaricomycotina</taxon>
        <taxon>Agaricomycetes</taxon>
        <taxon>Polyporales</taxon>
        <taxon>Adustoporiaceae</taxon>
        <taxon>Rhodonia</taxon>
    </lineage>
</organism>
<evidence type="ECO:0000256" key="6">
    <source>
        <dbReference type="RuleBase" id="RU000454"/>
    </source>
</evidence>
<feature type="domain" description="Peptidase A1" evidence="8">
    <location>
        <begin position="80"/>
        <end position="408"/>
    </location>
</feature>
<feature type="non-terminal residue" evidence="9">
    <location>
        <position position="414"/>
    </location>
</feature>
<dbReference type="InterPro" id="IPR034164">
    <property type="entry name" value="Pepsin-like_dom"/>
</dbReference>
<proteinExistence type="inferred from homology"/>
<comment type="similarity">
    <text evidence="1 6">Belongs to the peptidase A1 family.</text>
</comment>
<dbReference type="PANTHER" id="PTHR47966:SF51">
    <property type="entry name" value="BETA-SITE APP-CLEAVING ENZYME, ISOFORM A-RELATED"/>
    <property type="match status" value="1"/>
</dbReference>
<dbReference type="PANTHER" id="PTHR47966">
    <property type="entry name" value="BETA-SITE APP-CLEAVING ENZYME, ISOFORM A-RELATED"/>
    <property type="match status" value="1"/>
</dbReference>
<dbReference type="CDD" id="cd05471">
    <property type="entry name" value="pepsin_like"/>
    <property type="match status" value="1"/>
</dbReference>
<protein>
    <recommendedName>
        <fullName evidence="8">Peptidase A1 domain-containing protein</fullName>
    </recommendedName>
</protein>
<dbReference type="STRING" id="670580.A0A1X6NBM0"/>
<dbReference type="InterPro" id="IPR033121">
    <property type="entry name" value="PEPTIDASE_A1"/>
</dbReference>
<reference evidence="9 10" key="1">
    <citation type="submission" date="2017-04" db="EMBL/GenBank/DDBJ databases">
        <title>Genome Sequence of the Model Brown-Rot Fungus Postia placenta SB12.</title>
        <authorList>
            <consortium name="DOE Joint Genome Institute"/>
            <person name="Gaskell J."/>
            <person name="Kersten P."/>
            <person name="Larrondo L.F."/>
            <person name="Canessa P."/>
            <person name="Martinez D."/>
            <person name="Hibbett D."/>
            <person name="Schmoll M."/>
            <person name="Kubicek C.P."/>
            <person name="Martinez A.T."/>
            <person name="Yadav J."/>
            <person name="Master E."/>
            <person name="Magnuson J.K."/>
            <person name="James T."/>
            <person name="Yaver D."/>
            <person name="Berka R."/>
            <person name="Labutti K."/>
            <person name="Lipzen A."/>
            <person name="Aerts A."/>
            <person name="Barry K."/>
            <person name="Henrissat B."/>
            <person name="Blanchette R."/>
            <person name="Grigoriev I."/>
            <person name="Cullen D."/>
        </authorList>
    </citation>
    <scope>NUCLEOTIDE SEQUENCE [LARGE SCALE GENOMIC DNA]</scope>
    <source>
        <strain evidence="9 10">MAD-698-R-SB12</strain>
    </source>
</reference>
<sequence>LPTSLLSLLLSLAALVAADPVHIPLARRSNHARHTSLNRLAAKANRVRAKYGYPTVGSGFNKRATTGGLAMINQEEDESYLGQVSVGTPPQDFLLILDTGSSDLWFSSTDCSGCPSDTPSFSTSASSTYKPNTSTESISITYGTGSVDGVLGSDTVSMAGLTVAQQTFVLGLELGKDTLDQNVSGIMGLAWQGLASSDAVPWWQALVADGQLASSEMAFYLTRFNGDANALNLEPGGYFTIGGTNSSLFTGTIETHDILNSSDPTFWMITMSEVAVSGKSVDKPTGDSSAAVIDTGTSLLGGPSADVAAIYSAIPGSQALKGENAGFYSLPCSATVDVSIAFGGQLWPISTEDMVVPAGENLCTGAIFDLDLGLNVTGGDVPAWIVGDTFLKNVYSVFRADPPSVGFAQLSSAA</sequence>
<feature type="signal peptide" evidence="7">
    <location>
        <begin position="1"/>
        <end position="18"/>
    </location>
</feature>
<dbReference type="InterPro" id="IPR001969">
    <property type="entry name" value="Aspartic_peptidase_AS"/>
</dbReference>
<evidence type="ECO:0000256" key="7">
    <source>
        <dbReference type="SAM" id="SignalP"/>
    </source>
</evidence>
<dbReference type="InterPro" id="IPR021109">
    <property type="entry name" value="Peptidase_aspartic_dom_sf"/>
</dbReference>